<keyword evidence="3" id="KW-1185">Reference proteome</keyword>
<protein>
    <submittedName>
        <fullName evidence="2">Uncharacterized protein</fullName>
    </submittedName>
</protein>
<evidence type="ECO:0000313" key="3">
    <source>
        <dbReference type="Proteomes" id="UP000308652"/>
    </source>
</evidence>
<feature type="compositionally biased region" description="Low complexity" evidence="1">
    <location>
        <begin position="456"/>
        <end position="472"/>
    </location>
</feature>
<accession>A0A5C3MEB8</accession>
<evidence type="ECO:0000313" key="2">
    <source>
        <dbReference type="EMBL" id="TFK43754.1"/>
    </source>
</evidence>
<dbReference type="Proteomes" id="UP000308652">
    <property type="component" value="Unassembled WGS sequence"/>
</dbReference>
<organism evidence="2 3">
    <name type="scientific">Crucibulum laeve</name>
    <dbReference type="NCBI Taxonomy" id="68775"/>
    <lineage>
        <taxon>Eukaryota</taxon>
        <taxon>Fungi</taxon>
        <taxon>Dikarya</taxon>
        <taxon>Basidiomycota</taxon>
        <taxon>Agaricomycotina</taxon>
        <taxon>Agaricomycetes</taxon>
        <taxon>Agaricomycetidae</taxon>
        <taxon>Agaricales</taxon>
        <taxon>Agaricineae</taxon>
        <taxon>Nidulariaceae</taxon>
        <taxon>Crucibulum</taxon>
    </lineage>
</organism>
<gene>
    <name evidence="2" type="ORF">BDQ12DRAFT_718944</name>
</gene>
<dbReference type="OrthoDB" id="2649950at2759"/>
<evidence type="ECO:0000256" key="1">
    <source>
        <dbReference type="SAM" id="MobiDB-lite"/>
    </source>
</evidence>
<sequence>MPSTSLANFKLANEDAPLLAMEFAIDMTNGALDSLTTITWETTTRQLLPSHSALREPNGLLADHLPTGGHEECTTGAENGNCSSDTVYDQSSSASNNGDNEIRYENSFPLKRSKIALEIEPGVFVSASCHKHLSMRRPCERSKQLLEIGEQAFLEVQDVDVDSHAMIRDIDISIASGSSSGTRDWDKECDDDVLRRHYNTRYNVVLDSTLPHLAPHIVISPAVESYDDFYIPWANRVDAQWTDLLTIPQYDVSPTRLPPINDAYQTKLYPQEARPVNSMVSFALGPKPVFSPSKFNKYIGATSNERFIMRYVVEALQRYLCKAVAFSACALAPLFRNRYNSAEFLSSIEKSFQWTDPAEPILLSSKYVAGTTIVESQYPCTIPHIVINAPPPQDPWIVYNNATNDPQDGGFGQYLTVPFRLVRYENISERQALVQWPLESDESSDFTNIDLSDNVPDSGNSSPSGTPGPDTPKCQDARGRSTFFFYRDPDDDSDDEDDEMAPDTRFVRGQFGKGLLTSISEDEFTSDFAQTRSTRFIEDYTDDEDEDGPPAFDSWYQTIAMRNQITV</sequence>
<feature type="region of interest" description="Disordered" evidence="1">
    <location>
        <begin position="445"/>
        <end position="478"/>
    </location>
</feature>
<reference evidence="2 3" key="1">
    <citation type="journal article" date="2019" name="Nat. Ecol. Evol.">
        <title>Megaphylogeny resolves global patterns of mushroom evolution.</title>
        <authorList>
            <person name="Varga T."/>
            <person name="Krizsan K."/>
            <person name="Foldi C."/>
            <person name="Dima B."/>
            <person name="Sanchez-Garcia M."/>
            <person name="Sanchez-Ramirez S."/>
            <person name="Szollosi G.J."/>
            <person name="Szarkandi J.G."/>
            <person name="Papp V."/>
            <person name="Albert L."/>
            <person name="Andreopoulos W."/>
            <person name="Angelini C."/>
            <person name="Antonin V."/>
            <person name="Barry K.W."/>
            <person name="Bougher N.L."/>
            <person name="Buchanan P."/>
            <person name="Buyck B."/>
            <person name="Bense V."/>
            <person name="Catcheside P."/>
            <person name="Chovatia M."/>
            <person name="Cooper J."/>
            <person name="Damon W."/>
            <person name="Desjardin D."/>
            <person name="Finy P."/>
            <person name="Geml J."/>
            <person name="Haridas S."/>
            <person name="Hughes K."/>
            <person name="Justo A."/>
            <person name="Karasinski D."/>
            <person name="Kautmanova I."/>
            <person name="Kiss B."/>
            <person name="Kocsube S."/>
            <person name="Kotiranta H."/>
            <person name="LaButti K.M."/>
            <person name="Lechner B.E."/>
            <person name="Liimatainen K."/>
            <person name="Lipzen A."/>
            <person name="Lukacs Z."/>
            <person name="Mihaltcheva S."/>
            <person name="Morgado L.N."/>
            <person name="Niskanen T."/>
            <person name="Noordeloos M.E."/>
            <person name="Ohm R.A."/>
            <person name="Ortiz-Santana B."/>
            <person name="Ovrebo C."/>
            <person name="Racz N."/>
            <person name="Riley R."/>
            <person name="Savchenko A."/>
            <person name="Shiryaev A."/>
            <person name="Soop K."/>
            <person name="Spirin V."/>
            <person name="Szebenyi C."/>
            <person name="Tomsovsky M."/>
            <person name="Tulloss R.E."/>
            <person name="Uehling J."/>
            <person name="Grigoriev I.V."/>
            <person name="Vagvolgyi C."/>
            <person name="Papp T."/>
            <person name="Martin F.M."/>
            <person name="Miettinen O."/>
            <person name="Hibbett D.S."/>
            <person name="Nagy L.G."/>
        </authorList>
    </citation>
    <scope>NUCLEOTIDE SEQUENCE [LARGE SCALE GENOMIC DNA]</scope>
    <source>
        <strain evidence="2 3">CBS 166.37</strain>
    </source>
</reference>
<dbReference type="EMBL" id="ML213591">
    <property type="protein sequence ID" value="TFK43754.1"/>
    <property type="molecule type" value="Genomic_DNA"/>
</dbReference>
<name>A0A5C3MEB8_9AGAR</name>
<proteinExistence type="predicted"/>
<dbReference type="AlphaFoldDB" id="A0A5C3MEB8"/>